<dbReference type="CDD" id="cd03789">
    <property type="entry name" value="GT9_LPS_heptosyltransferase"/>
    <property type="match status" value="1"/>
</dbReference>
<dbReference type="Gene3D" id="3.40.50.2000">
    <property type="entry name" value="Glycogen Phosphorylase B"/>
    <property type="match status" value="2"/>
</dbReference>
<dbReference type="PANTHER" id="PTHR30160">
    <property type="entry name" value="TETRAACYLDISACCHARIDE 4'-KINASE-RELATED"/>
    <property type="match status" value="1"/>
</dbReference>
<dbReference type="Pfam" id="PF01075">
    <property type="entry name" value="Glyco_transf_9"/>
    <property type="match status" value="1"/>
</dbReference>
<dbReference type="AlphaFoldDB" id="A0A6B8N337"/>
<dbReference type="EMBL" id="CP046115">
    <property type="protein sequence ID" value="QGN40287.1"/>
    <property type="molecule type" value="Genomic_DNA"/>
</dbReference>
<dbReference type="SUPFAM" id="SSF53756">
    <property type="entry name" value="UDP-Glycosyltransferase/glycogen phosphorylase"/>
    <property type="match status" value="1"/>
</dbReference>
<reference evidence="3 4" key="1">
    <citation type="submission" date="2019-11" db="EMBL/GenBank/DDBJ databases">
        <title>Isolation and Application of One Kind of P-Hydroxybenzoic Acid Degrading Bacterium in Mitigating Cropping Obstacle of Cucumber.</title>
        <authorList>
            <person name="Wu F."/>
            <person name="An Y."/>
        </authorList>
    </citation>
    <scope>NUCLEOTIDE SEQUENCE [LARGE SCALE GENOMIC DNA]</scope>
    <source>
        <strain evidence="3 4">P620</strain>
    </source>
</reference>
<accession>A0A6B8N337</accession>
<gene>
    <name evidence="3" type="ORF">GJ746_24535</name>
</gene>
<sequence length="380" mass="43737">MQPAGNIPSYGPEFFSRESRNKMKAHHQKKFATLRAWNRKRNYFFKALRMTLARWTWDHRVKKEFALKKDAKILLLRDDGKIGDMIVSTSLIREMYNNGYTVDILATANNIIAIKHNPYIHKIHLYDRHGNAPSLANESYDLVIDMGDKISPASLRFLLKINTRNVIGFNKEKYNVYNKSITFSGFQQHITNRYALLMSELGFTHIDTSYDLFYPEEIDVEVADFLQGLPEAKNIVINPFAADSKRELSLHQLQQLCQEIIKRLPGYNIIILDPNNKITTELPPGVYKNPYSSLFSAMSLVKHADLVITPDTSIVHIAAAYRKPLIALYGNDMHGKFQNNLTWGPGYPEAVQILTRDKYHPISTIEVEEIIDVAQRIIRK</sequence>
<organism evidence="3 4">
    <name type="scientific">Klebsiella oxytoca</name>
    <dbReference type="NCBI Taxonomy" id="571"/>
    <lineage>
        <taxon>Bacteria</taxon>
        <taxon>Pseudomonadati</taxon>
        <taxon>Pseudomonadota</taxon>
        <taxon>Gammaproteobacteria</taxon>
        <taxon>Enterobacterales</taxon>
        <taxon>Enterobacteriaceae</taxon>
        <taxon>Klebsiella/Raoultella group</taxon>
        <taxon>Klebsiella</taxon>
    </lineage>
</organism>
<dbReference type="InterPro" id="IPR002201">
    <property type="entry name" value="Glyco_trans_9"/>
</dbReference>
<keyword evidence="2 3" id="KW-0808">Transferase</keyword>
<dbReference type="PANTHER" id="PTHR30160:SF15">
    <property type="entry name" value="GLYCOSYLTRANSFERASE HI_0523-RELATED"/>
    <property type="match status" value="1"/>
</dbReference>
<dbReference type="InterPro" id="IPR051199">
    <property type="entry name" value="LPS_LOS_Heptosyltrfase"/>
</dbReference>
<evidence type="ECO:0000313" key="3">
    <source>
        <dbReference type="EMBL" id="QGN40287.1"/>
    </source>
</evidence>
<protein>
    <submittedName>
        <fullName evidence="3">Lipopolysaccharide heptosyltransferase family protein</fullName>
    </submittedName>
</protein>
<dbReference type="GO" id="GO:0008713">
    <property type="term" value="F:ADP-heptose-lipopolysaccharide heptosyltransferase activity"/>
    <property type="evidence" value="ECO:0007669"/>
    <property type="project" value="TreeGrafter"/>
</dbReference>
<dbReference type="GO" id="GO:0005829">
    <property type="term" value="C:cytosol"/>
    <property type="evidence" value="ECO:0007669"/>
    <property type="project" value="TreeGrafter"/>
</dbReference>
<dbReference type="GO" id="GO:0009244">
    <property type="term" value="P:lipopolysaccharide core region biosynthetic process"/>
    <property type="evidence" value="ECO:0007669"/>
    <property type="project" value="TreeGrafter"/>
</dbReference>
<evidence type="ECO:0000256" key="2">
    <source>
        <dbReference type="ARBA" id="ARBA00022679"/>
    </source>
</evidence>
<evidence type="ECO:0000256" key="1">
    <source>
        <dbReference type="ARBA" id="ARBA00022676"/>
    </source>
</evidence>
<evidence type="ECO:0000313" key="4">
    <source>
        <dbReference type="Proteomes" id="UP000427108"/>
    </source>
</evidence>
<proteinExistence type="predicted"/>
<dbReference type="Proteomes" id="UP000427108">
    <property type="component" value="Chromosome"/>
</dbReference>
<keyword evidence="1" id="KW-0328">Glycosyltransferase</keyword>
<dbReference type="OrthoDB" id="89608at2"/>
<name>A0A6B8N337_KLEOX</name>